<reference evidence="2 3" key="1">
    <citation type="journal article" date="2017" name="Genome Biol.">
        <title>New reference genome sequences of hot pepper reveal the massive evolution of plant disease-resistance genes by retroduplication.</title>
        <authorList>
            <person name="Kim S."/>
            <person name="Park J."/>
            <person name="Yeom S.I."/>
            <person name="Kim Y.M."/>
            <person name="Seo E."/>
            <person name="Kim K.T."/>
            <person name="Kim M.S."/>
            <person name="Lee J.M."/>
            <person name="Cheong K."/>
            <person name="Shin H.S."/>
            <person name="Kim S.B."/>
            <person name="Han K."/>
            <person name="Lee J."/>
            <person name="Park M."/>
            <person name="Lee H.A."/>
            <person name="Lee H.Y."/>
            <person name="Lee Y."/>
            <person name="Oh S."/>
            <person name="Lee J.H."/>
            <person name="Choi E."/>
            <person name="Choi E."/>
            <person name="Lee S.E."/>
            <person name="Jeon J."/>
            <person name="Kim H."/>
            <person name="Choi G."/>
            <person name="Song H."/>
            <person name="Lee J."/>
            <person name="Lee S.C."/>
            <person name="Kwon J.K."/>
            <person name="Lee H.Y."/>
            <person name="Koo N."/>
            <person name="Hong Y."/>
            <person name="Kim R.W."/>
            <person name="Kang W.H."/>
            <person name="Huh J.H."/>
            <person name="Kang B.C."/>
            <person name="Yang T.J."/>
            <person name="Lee Y.H."/>
            <person name="Bennetzen J.L."/>
            <person name="Choi D."/>
        </authorList>
    </citation>
    <scope>NUCLEOTIDE SEQUENCE [LARGE SCALE GENOMIC DNA]</scope>
    <source>
        <strain evidence="3">cv. PBC81</strain>
    </source>
</reference>
<keyword evidence="3" id="KW-1185">Reference proteome</keyword>
<comment type="caution">
    <text evidence="2">The sequence shown here is derived from an EMBL/GenBank/DDBJ whole genome shotgun (WGS) entry which is preliminary data.</text>
</comment>
<gene>
    <name evidence="2" type="ORF">CQW23_10199</name>
</gene>
<proteinExistence type="predicted"/>
<evidence type="ECO:0000256" key="1">
    <source>
        <dbReference type="SAM" id="MobiDB-lite"/>
    </source>
</evidence>
<feature type="compositionally biased region" description="Polar residues" evidence="1">
    <location>
        <begin position="217"/>
        <end position="230"/>
    </location>
</feature>
<reference evidence="3" key="2">
    <citation type="journal article" date="2017" name="J. Anim. Genet.">
        <title>Multiple reference genome sequences of hot pepper reveal the massive evolution of plant disease resistance genes by retroduplication.</title>
        <authorList>
            <person name="Kim S."/>
            <person name="Park J."/>
            <person name="Yeom S.-I."/>
            <person name="Kim Y.-M."/>
            <person name="Seo E."/>
            <person name="Kim K.-T."/>
            <person name="Kim M.-S."/>
            <person name="Lee J.M."/>
            <person name="Cheong K."/>
            <person name="Shin H.-S."/>
            <person name="Kim S.-B."/>
            <person name="Han K."/>
            <person name="Lee J."/>
            <person name="Park M."/>
            <person name="Lee H.-A."/>
            <person name="Lee H.-Y."/>
            <person name="Lee Y."/>
            <person name="Oh S."/>
            <person name="Lee J.H."/>
            <person name="Choi E."/>
            <person name="Choi E."/>
            <person name="Lee S.E."/>
            <person name="Jeon J."/>
            <person name="Kim H."/>
            <person name="Choi G."/>
            <person name="Song H."/>
            <person name="Lee J."/>
            <person name="Lee S.-C."/>
            <person name="Kwon J.-K."/>
            <person name="Lee H.-Y."/>
            <person name="Koo N."/>
            <person name="Hong Y."/>
            <person name="Kim R.W."/>
            <person name="Kang W.-H."/>
            <person name="Huh J.H."/>
            <person name="Kang B.-C."/>
            <person name="Yang T.-J."/>
            <person name="Lee Y.-H."/>
            <person name="Bennetzen J.L."/>
            <person name="Choi D."/>
        </authorList>
    </citation>
    <scope>NUCLEOTIDE SEQUENCE [LARGE SCALE GENOMIC DNA]</scope>
    <source>
        <strain evidence="3">cv. PBC81</strain>
    </source>
</reference>
<feature type="region of interest" description="Disordered" evidence="1">
    <location>
        <begin position="217"/>
        <end position="255"/>
    </location>
</feature>
<dbReference type="Proteomes" id="UP000224567">
    <property type="component" value="Unassembled WGS sequence"/>
</dbReference>
<sequence length="255" mass="27869">MIELAAIMRIGMREKKALSKVLFLSVKDNTFIESCGVADLIIIYYTCGIGVRGTYVPLLRLEYRLAASLTQLNATFLSSLVWAIPFRLFIPLQQAALGSPPCVSKNQNLESGNSVVTGKELEVGKGPGAPLQTLNKYASLENGDGENNQMDEVPHEIVAAEAVHTTNASNVDKNLNANAPVFKPRNITGSPAKEKSTKVWVTSAFAKENWSQLVTTNQSCQEIPSQTYETTSKEGDKEIEEGEVHDRNVDEHGDD</sequence>
<protein>
    <submittedName>
        <fullName evidence="2">Glycerol-3-phosphate dehydrogenase [NAD(+)] 1, chloroplastic</fullName>
    </submittedName>
</protein>
<feature type="compositionally biased region" description="Basic and acidic residues" evidence="1">
    <location>
        <begin position="231"/>
        <end position="255"/>
    </location>
</feature>
<organism evidence="2 3">
    <name type="scientific">Capsicum baccatum</name>
    <name type="common">Peruvian pepper</name>
    <dbReference type="NCBI Taxonomy" id="33114"/>
    <lineage>
        <taxon>Eukaryota</taxon>
        <taxon>Viridiplantae</taxon>
        <taxon>Streptophyta</taxon>
        <taxon>Embryophyta</taxon>
        <taxon>Tracheophyta</taxon>
        <taxon>Spermatophyta</taxon>
        <taxon>Magnoliopsida</taxon>
        <taxon>eudicotyledons</taxon>
        <taxon>Gunneridae</taxon>
        <taxon>Pentapetalae</taxon>
        <taxon>asterids</taxon>
        <taxon>lamiids</taxon>
        <taxon>Solanales</taxon>
        <taxon>Solanaceae</taxon>
        <taxon>Solanoideae</taxon>
        <taxon>Capsiceae</taxon>
        <taxon>Capsicum</taxon>
    </lineage>
</organism>
<accession>A0A2G2WYZ4</accession>
<evidence type="ECO:0000313" key="2">
    <source>
        <dbReference type="EMBL" id="PHT50452.1"/>
    </source>
</evidence>
<dbReference type="STRING" id="33114.A0A2G2WYZ4"/>
<dbReference type="OrthoDB" id="1307834at2759"/>
<dbReference type="Gene3D" id="1.10.1040.10">
    <property type="entry name" value="N-(1-d-carboxylethyl)-l-norvaline Dehydrogenase, domain 2"/>
    <property type="match status" value="1"/>
</dbReference>
<dbReference type="AlphaFoldDB" id="A0A2G2WYZ4"/>
<name>A0A2G2WYZ4_CAPBA</name>
<dbReference type="EMBL" id="MLFT02000004">
    <property type="protein sequence ID" value="PHT50452.1"/>
    <property type="molecule type" value="Genomic_DNA"/>
</dbReference>
<dbReference type="InterPro" id="IPR013328">
    <property type="entry name" value="6PGD_dom2"/>
</dbReference>
<evidence type="ECO:0000313" key="3">
    <source>
        <dbReference type="Proteomes" id="UP000224567"/>
    </source>
</evidence>